<dbReference type="AlphaFoldDB" id="A0A1B7MI79"/>
<gene>
    <name evidence="1" type="ORF">K503DRAFT_805338</name>
</gene>
<dbReference type="EMBL" id="KV449054">
    <property type="protein sequence ID" value="OAX32299.1"/>
    <property type="molecule type" value="Genomic_DNA"/>
</dbReference>
<organism evidence="1 2">
    <name type="scientific">Rhizopogon vinicolor AM-OR11-026</name>
    <dbReference type="NCBI Taxonomy" id="1314800"/>
    <lineage>
        <taxon>Eukaryota</taxon>
        <taxon>Fungi</taxon>
        <taxon>Dikarya</taxon>
        <taxon>Basidiomycota</taxon>
        <taxon>Agaricomycotina</taxon>
        <taxon>Agaricomycetes</taxon>
        <taxon>Agaricomycetidae</taxon>
        <taxon>Boletales</taxon>
        <taxon>Suillineae</taxon>
        <taxon>Rhizopogonaceae</taxon>
        <taxon>Rhizopogon</taxon>
    </lineage>
</organism>
<keyword evidence="2" id="KW-1185">Reference proteome</keyword>
<evidence type="ECO:0000313" key="2">
    <source>
        <dbReference type="Proteomes" id="UP000092154"/>
    </source>
</evidence>
<protein>
    <submittedName>
        <fullName evidence="1">Uncharacterized protein</fullName>
    </submittedName>
</protein>
<dbReference type="STRING" id="1314800.A0A1B7MI79"/>
<reference evidence="1 2" key="1">
    <citation type="submission" date="2016-06" db="EMBL/GenBank/DDBJ databases">
        <title>Comparative genomics of the ectomycorrhizal sister species Rhizopogon vinicolor and Rhizopogon vesiculosus (Basidiomycota: Boletales) reveals a divergence of the mating type B locus.</title>
        <authorList>
            <consortium name="DOE Joint Genome Institute"/>
            <person name="Mujic A.B."/>
            <person name="Kuo A."/>
            <person name="Tritt A."/>
            <person name="Lipzen A."/>
            <person name="Chen C."/>
            <person name="Johnson J."/>
            <person name="Sharma A."/>
            <person name="Barry K."/>
            <person name="Grigoriev I.V."/>
            <person name="Spatafora J.W."/>
        </authorList>
    </citation>
    <scope>NUCLEOTIDE SEQUENCE [LARGE SCALE GENOMIC DNA]</scope>
    <source>
        <strain evidence="1 2">AM-OR11-026</strain>
    </source>
</reference>
<dbReference type="Proteomes" id="UP000092154">
    <property type="component" value="Unassembled WGS sequence"/>
</dbReference>
<sequence length="364" mass="40341">MTVTITRTMFGKETTSDDTLEALESLERGHSCLMDKVETLYMSLNLHDRFPELKEVDLNFVCILLMAHDLKINICKQAIASFFEWDKLDHAVGGAQQALGTKLHQQMHKAIAKHQPALMTAIRKFNSYCEQLESSYDPSCGIPLPSALPTKLTELRGDPTLMEDVWIAPSVGDVPRWLEDSDIRLGIEADNLCCFFGEELATMELAICLPESEPFMVALEMHQSNFLQTQTRWANSLASLVQFASHVKEAIATATTIAGGSQSITFHWINTTTTLVVPKFDGEGEVAVFSDLDDVAPQVDAEQAMLADVLESEMGTIDDNEDLTDFSCDIHATIVWEVPENLLLDDFCVPLRGQSLIIPGTIVT</sequence>
<accession>A0A1B7MI79</accession>
<dbReference type="InParanoid" id="A0A1B7MI79"/>
<name>A0A1B7MI79_9AGAM</name>
<evidence type="ECO:0000313" key="1">
    <source>
        <dbReference type="EMBL" id="OAX32299.1"/>
    </source>
</evidence>
<proteinExistence type="predicted"/>
<dbReference type="OrthoDB" id="3364670at2759"/>